<name>A0AA39YID3_9PEZI</name>
<dbReference type="Proteomes" id="UP001175001">
    <property type="component" value="Unassembled WGS sequence"/>
</dbReference>
<evidence type="ECO:0000256" key="1">
    <source>
        <dbReference type="SAM" id="MobiDB-lite"/>
    </source>
</evidence>
<proteinExistence type="predicted"/>
<gene>
    <name evidence="2" type="ORF">DIS24_g6200</name>
</gene>
<organism evidence="2 3">
    <name type="scientific">Lasiodiplodia hormozganensis</name>
    <dbReference type="NCBI Taxonomy" id="869390"/>
    <lineage>
        <taxon>Eukaryota</taxon>
        <taxon>Fungi</taxon>
        <taxon>Dikarya</taxon>
        <taxon>Ascomycota</taxon>
        <taxon>Pezizomycotina</taxon>
        <taxon>Dothideomycetes</taxon>
        <taxon>Dothideomycetes incertae sedis</taxon>
        <taxon>Botryosphaeriales</taxon>
        <taxon>Botryosphaeriaceae</taxon>
        <taxon>Lasiodiplodia</taxon>
    </lineage>
</organism>
<evidence type="ECO:0000313" key="3">
    <source>
        <dbReference type="Proteomes" id="UP001175001"/>
    </source>
</evidence>
<reference evidence="2" key="1">
    <citation type="submission" date="2023-06" db="EMBL/GenBank/DDBJ databases">
        <title>Multi-omics analyses reveal the molecular pathogenesis toolkit of Lasiodiplodia hormozganensis, a cross-kingdom pathogen.</title>
        <authorList>
            <person name="Felix C."/>
            <person name="Meneses R."/>
            <person name="Goncalves M.F.M."/>
            <person name="Tilleman L."/>
            <person name="Duarte A.S."/>
            <person name="Jorrin-Novo J.V."/>
            <person name="Van De Peer Y."/>
            <person name="Deforce D."/>
            <person name="Van Nieuwerburgh F."/>
            <person name="Esteves A.C."/>
            <person name="Alves A."/>
        </authorList>
    </citation>
    <scope>NUCLEOTIDE SEQUENCE</scope>
    <source>
        <strain evidence="2">CBS 339.90</strain>
    </source>
</reference>
<evidence type="ECO:0000313" key="2">
    <source>
        <dbReference type="EMBL" id="KAK0653188.1"/>
    </source>
</evidence>
<accession>A0AA39YID3</accession>
<protein>
    <submittedName>
        <fullName evidence="2">Uncharacterized protein</fullName>
    </submittedName>
</protein>
<dbReference type="EMBL" id="JAUJDW010000029">
    <property type="protein sequence ID" value="KAK0653188.1"/>
    <property type="molecule type" value="Genomic_DNA"/>
</dbReference>
<dbReference type="AlphaFoldDB" id="A0AA39YID3"/>
<sequence length="231" mass="25918">MSDDEERKISERNLAKLRVQNDARIKARQERNEREGREDPVLDALLRNRASIASNREALDRIQALKAGGAAAPGIDQKNRSAPSSDPRAQYSDVAGNAPGNHTSLAQKRKDTTIQDEEQAQAAKKIRSQSPPSGDAALGDRLDKNPTQAPFTPLAVVMPPGTPRAHGGLCEYGWMSKRGCEHRHLCHLLHPDEVPERLWLDFIPDFVIQRRVMNRWYAEQAERRRRNPAVA</sequence>
<comment type="caution">
    <text evidence="2">The sequence shown here is derived from an EMBL/GenBank/DDBJ whole genome shotgun (WGS) entry which is preliminary data.</text>
</comment>
<keyword evidence="3" id="KW-1185">Reference proteome</keyword>
<feature type="region of interest" description="Disordered" evidence="1">
    <location>
        <begin position="68"/>
        <end position="154"/>
    </location>
</feature>